<comment type="caution">
    <text evidence="2">The sequence shown here is derived from an EMBL/GenBank/DDBJ whole genome shotgun (WGS) entry which is preliminary data.</text>
</comment>
<reference evidence="2 3" key="1">
    <citation type="submission" date="2013-11" db="EMBL/GenBank/DDBJ databases">
        <title>The Genome Sequence of Phytophthora parasitica CJ01A1.</title>
        <authorList>
            <consortium name="The Broad Institute Genomics Platform"/>
            <person name="Russ C."/>
            <person name="Tyler B."/>
            <person name="Panabieres F."/>
            <person name="Shan W."/>
            <person name="Tripathy S."/>
            <person name="Grunwald N."/>
            <person name="Machado M."/>
            <person name="Johnson C.S."/>
            <person name="Walker B."/>
            <person name="Young S.K."/>
            <person name="Zeng Q."/>
            <person name="Gargeya S."/>
            <person name="Fitzgerald M."/>
            <person name="Haas B."/>
            <person name="Abouelleil A."/>
            <person name="Allen A.W."/>
            <person name="Alvarado L."/>
            <person name="Arachchi H.M."/>
            <person name="Berlin A.M."/>
            <person name="Chapman S.B."/>
            <person name="Gainer-Dewar J."/>
            <person name="Goldberg J."/>
            <person name="Griggs A."/>
            <person name="Gujja S."/>
            <person name="Hansen M."/>
            <person name="Howarth C."/>
            <person name="Imamovic A."/>
            <person name="Ireland A."/>
            <person name="Larimer J."/>
            <person name="McCowan C."/>
            <person name="Murphy C."/>
            <person name="Pearson M."/>
            <person name="Poon T.W."/>
            <person name="Priest M."/>
            <person name="Roberts A."/>
            <person name="Saif S."/>
            <person name="Shea T."/>
            <person name="Sisk P."/>
            <person name="Sykes S."/>
            <person name="Wortman J."/>
            <person name="Nusbaum C."/>
            <person name="Birren B."/>
        </authorList>
    </citation>
    <scope>NUCLEOTIDE SEQUENCE [LARGE SCALE GENOMIC DNA]</scope>
    <source>
        <strain evidence="2 3">CJ01A1</strain>
    </source>
</reference>
<dbReference type="Proteomes" id="UP000018958">
    <property type="component" value="Unassembled WGS sequence"/>
</dbReference>
<proteinExistence type="predicted"/>
<keyword evidence="1" id="KW-0472">Membrane</keyword>
<keyword evidence="1" id="KW-0812">Transmembrane</keyword>
<keyword evidence="1" id="KW-1133">Transmembrane helix</keyword>
<gene>
    <name evidence="2" type="ORF">F441_07345</name>
</gene>
<protein>
    <recommendedName>
        <fullName evidence="4">Amino acid transporter transmembrane domain-containing protein</fullName>
    </recommendedName>
</protein>
<evidence type="ECO:0000313" key="3">
    <source>
        <dbReference type="Proteomes" id="UP000018958"/>
    </source>
</evidence>
<evidence type="ECO:0008006" key="4">
    <source>
        <dbReference type="Google" id="ProtNLM"/>
    </source>
</evidence>
<evidence type="ECO:0000313" key="2">
    <source>
        <dbReference type="EMBL" id="ETP18407.1"/>
    </source>
</evidence>
<feature type="transmembrane region" description="Helical" evidence="1">
    <location>
        <begin position="22"/>
        <end position="55"/>
    </location>
</feature>
<organism evidence="2 3">
    <name type="scientific">Phytophthora nicotianae CJ01A1</name>
    <dbReference type="NCBI Taxonomy" id="1317063"/>
    <lineage>
        <taxon>Eukaryota</taxon>
        <taxon>Sar</taxon>
        <taxon>Stramenopiles</taxon>
        <taxon>Oomycota</taxon>
        <taxon>Peronosporomycetes</taxon>
        <taxon>Peronosporales</taxon>
        <taxon>Peronosporaceae</taxon>
        <taxon>Phytophthora</taxon>
    </lineage>
</organism>
<evidence type="ECO:0000256" key="1">
    <source>
        <dbReference type="SAM" id="Phobius"/>
    </source>
</evidence>
<accession>W2X799</accession>
<dbReference type="EMBL" id="ANIX01001479">
    <property type="protein sequence ID" value="ETP18407.1"/>
    <property type="molecule type" value="Genomic_DNA"/>
</dbReference>
<dbReference type="AlphaFoldDB" id="W2X799"/>
<sequence length="80" mass="8494">MSSLRVIVSVQVPDDDDVLCVALLFCATFGVGSMSFGSIFAAAGPVLAAMGVYFISACNLHARFGMTHIDPKLNSNNTFY</sequence>
<name>W2X799_PHYNI</name>